<dbReference type="Proteomes" id="UP001497522">
    <property type="component" value="Chromosome 8"/>
</dbReference>
<protein>
    <recommendedName>
        <fullName evidence="9">AP2/ERF domain-containing protein</fullName>
    </recommendedName>
</protein>
<dbReference type="SUPFAM" id="SSF54171">
    <property type="entry name" value="DNA-binding domain"/>
    <property type="match status" value="1"/>
</dbReference>
<keyword evidence="5" id="KW-0804">Transcription</keyword>
<dbReference type="Gene3D" id="3.30.730.10">
    <property type="entry name" value="AP2/ERF domain"/>
    <property type="match status" value="1"/>
</dbReference>
<evidence type="ECO:0000313" key="10">
    <source>
        <dbReference type="EMBL" id="CAK9881969.1"/>
    </source>
</evidence>
<dbReference type="PANTHER" id="PTHR31839">
    <property type="entry name" value="DEHYDRATION-RESPONSIVE ELEMENT-BINDING PROTEIN 1D"/>
    <property type="match status" value="1"/>
</dbReference>
<evidence type="ECO:0000256" key="5">
    <source>
        <dbReference type="ARBA" id="ARBA00023163"/>
    </source>
</evidence>
<dbReference type="InterPro" id="IPR036955">
    <property type="entry name" value="AP2/ERF_dom_sf"/>
</dbReference>
<evidence type="ECO:0000259" key="9">
    <source>
        <dbReference type="PROSITE" id="PS51032"/>
    </source>
</evidence>
<dbReference type="InterPro" id="IPR016177">
    <property type="entry name" value="DNA-bd_dom_sf"/>
</dbReference>
<dbReference type="PANTHER" id="PTHR31839:SF2">
    <property type="entry name" value="DEHYDRATION-RESPONSIVE ELEMENT-BINDING PROTEIN 1D"/>
    <property type="match status" value="1"/>
</dbReference>
<organism evidence="10 11">
    <name type="scientific">Sphagnum jensenii</name>
    <dbReference type="NCBI Taxonomy" id="128206"/>
    <lineage>
        <taxon>Eukaryota</taxon>
        <taxon>Viridiplantae</taxon>
        <taxon>Streptophyta</taxon>
        <taxon>Embryophyta</taxon>
        <taxon>Bryophyta</taxon>
        <taxon>Sphagnophytina</taxon>
        <taxon>Sphagnopsida</taxon>
        <taxon>Sphagnales</taxon>
        <taxon>Sphagnaceae</taxon>
        <taxon>Sphagnum</taxon>
    </lineage>
</organism>
<dbReference type="EMBL" id="OZ023709">
    <property type="protein sequence ID" value="CAK9881969.1"/>
    <property type="molecule type" value="Genomic_DNA"/>
</dbReference>
<keyword evidence="4" id="KW-0010">Activator</keyword>
<feature type="region of interest" description="Disordered" evidence="8">
    <location>
        <begin position="1"/>
        <end position="25"/>
    </location>
</feature>
<keyword evidence="3" id="KW-0238">DNA-binding</keyword>
<feature type="region of interest" description="Disordered" evidence="8">
    <location>
        <begin position="53"/>
        <end position="73"/>
    </location>
</feature>
<proteinExistence type="inferred from homology"/>
<comment type="similarity">
    <text evidence="7">Belongs to the AP2/ERF transcription factor family. ERF subfamily.</text>
</comment>
<evidence type="ECO:0000313" key="11">
    <source>
        <dbReference type="Proteomes" id="UP001497522"/>
    </source>
</evidence>
<evidence type="ECO:0000256" key="1">
    <source>
        <dbReference type="ARBA" id="ARBA00004123"/>
    </source>
</evidence>
<name>A0ABP1BZU0_9BRYO</name>
<accession>A0ABP1BZU0</accession>
<gene>
    <name evidence="10" type="ORF">CSSPJE1EN2_LOCUS23325</name>
</gene>
<evidence type="ECO:0000256" key="2">
    <source>
        <dbReference type="ARBA" id="ARBA00023015"/>
    </source>
</evidence>
<reference evidence="10" key="1">
    <citation type="submission" date="2024-03" db="EMBL/GenBank/DDBJ databases">
        <authorList>
            <consortium name="ELIXIR-Norway"/>
            <consortium name="Elixir Norway"/>
        </authorList>
    </citation>
    <scope>NUCLEOTIDE SEQUENCE</scope>
</reference>
<dbReference type="InterPro" id="IPR045277">
    <property type="entry name" value="DRE1A-I"/>
</dbReference>
<evidence type="ECO:0000256" key="4">
    <source>
        <dbReference type="ARBA" id="ARBA00023159"/>
    </source>
</evidence>
<evidence type="ECO:0000256" key="6">
    <source>
        <dbReference type="ARBA" id="ARBA00023242"/>
    </source>
</evidence>
<keyword evidence="11" id="KW-1185">Reference proteome</keyword>
<sequence>MGDGGESEWDSATSHRSNLRGKFKESLRKLKSTRVNRGRGRKLGTACFSFRQRCQPGSSSRLSSDSPEAGKGPICRAIEASDQSVVLPRLHSDDRGKRIDKLENNREEYCGEASSLAADADGTNPNSRVLERCGNREETANCSLVNQIVGCHDSPILHGSSGTRGPGEEKINGIRQQNNKWVVEMRVAGKEKQHLLGFKRIWLGTYYTWDEAVRARDVGVFYCGKEPRRYFSLASIPFLPSLETLSVSREPDKISASIKALAAKNSTKPDLGTSGALPCTHLCHSCAAAQVLRPQTISHTAHGLASLHQAQTEGFKHFQDVDQDLRAAGAIPQDQLDRAQRDMEQAAHGQSFEDHVFESDQMENGSVDCRLSPGLLETDWTKDLMQGFDQMQCFSPLWDELN</sequence>
<dbReference type="PROSITE" id="PS51032">
    <property type="entry name" value="AP2_ERF"/>
    <property type="match status" value="1"/>
</dbReference>
<comment type="subcellular location">
    <subcellularLocation>
        <location evidence="1">Nucleus</location>
    </subcellularLocation>
</comment>
<evidence type="ECO:0000256" key="3">
    <source>
        <dbReference type="ARBA" id="ARBA00023125"/>
    </source>
</evidence>
<keyword evidence="2" id="KW-0805">Transcription regulation</keyword>
<evidence type="ECO:0000256" key="8">
    <source>
        <dbReference type="SAM" id="MobiDB-lite"/>
    </source>
</evidence>
<keyword evidence="6" id="KW-0539">Nucleus</keyword>
<feature type="domain" description="AP2/ERF" evidence="9">
    <location>
        <begin position="162"/>
        <end position="237"/>
    </location>
</feature>
<dbReference type="InterPro" id="IPR001471">
    <property type="entry name" value="AP2/ERF_dom"/>
</dbReference>
<evidence type="ECO:0000256" key="7">
    <source>
        <dbReference type="ARBA" id="ARBA00024343"/>
    </source>
</evidence>